<reference evidence="2" key="1">
    <citation type="journal article" date="2008" name="Nat. Genet.">
        <title>The Pristionchus pacificus genome provides a unique perspective on nematode lifestyle and parasitism.</title>
        <authorList>
            <person name="Dieterich C."/>
            <person name="Clifton S.W."/>
            <person name="Schuster L.N."/>
            <person name="Chinwalla A."/>
            <person name="Delehaunty K."/>
            <person name="Dinkelacker I."/>
            <person name="Fulton L."/>
            <person name="Fulton R."/>
            <person name="Godfrey J."/>
            <person name="Minx P."/>
            <person name="Mitreva M."/>
            <person name="Roeseler W."/>
            <person name="Tian H."/>
            <person name="Witte H."/>
            <person name="Yang S.P."/>
            <person name="Wilson R.K."/>
            <person name="Sommer R.J."/>
        </authorList>
    </citation>
    <scope>NUCLEOTIDE SEQUENCE [LARGE SCALE GENOMIC DNA]</scope>
    <source>
        <strain evidence="2">PS312</strain>
    </source>
</reference>
<name>A0A2A6C5K5_PRIPA</name>
<evidence type="ECO:0000313" key="1">
    <source>
        <dbReference type="EnsemblMetazoa" id="PPA43666.1"/>
    </source>
</evidence>
<keyword evidence="2" id="KW-1185">Reference proteome</keyword>
<dbReference type="AlphaFoldDB" id="A0A2A6C5K5"/>
<accession>A0A8R1Z4X6</accession>
<gene>
    <name evidence="1" type="primary">WBGene00282035</name>
</gene>
<reference evidence="1" key="2">
    <citation type="submission" date="2022-06" db="UniProtKB">
        <authorList>
            <consortium name="EnsemblMetazoa"/>
        </authorList>
    </citation>
    <scope>IDENTIFICATION</scope>
    <source>
        <strain evidence="1">PS312</strain>
    </source>
</reference>
<protein>
    <submittedName>
        <fullName evidence="1">Uncharacterized protein</fullName>
    </submittedName>
</protein>
<dbReference type="Proteomes" id="UP000005239">
    <property type="component" value="Unassembled WGS sequence"/>
</dbReference>
<organism evidence="1 2">
    <name type="scientific">Pristionchus pacificus</name>
    <name type="common">Parasitic nematode worm</name>
    <dbReference type="NCBI Taxonomy" id="54126"/>
    <lineage>
        <taxon>Eukaryota</taxon>
        <taxon>Metazoa</taxon>
        <taxon>Ecdysozoa</taxon>
        <taxon>Nematoda</taxon>
        <taxon>Chromadorea</taxon>
        <taxon>Rhabditida</taxon>
        <taxon>Rhabditina</taxon>
        <taxon>Diplogasteromorpha</taxon>
        <taxon>Diplogasteroidea</taxon>
        <taxon>Neodiplogasteridae</taxon>
        <taxon>Pristionchus</taxon>
    </lineage>
</organism>
<sequence>MKRGSIAWAIPAYKMVGNQPRSHNQVVDMARSNASKTIATQTETQDQLGLVEIDVREVNLLLDGHLAILAVPRLGILNLQMSDCVRPLPYERSRRNSAIPSYKWRVLALSRVERHEGGVAKAAHVNGLLQGALLATLDPATIRG</sequence>
<proteinExistence type="predicted"/>
<accession>A0A2A6C5K5</accession>
<dbReference type="EnsemblMetazoa" id="PPA43666.1">
    <property type="protein sequence ID" value="PPA43666.1"/>
    <property type="gene ID" value="WBGene00282035"/>
</dbReference>
<evidence type="ECO:0000313" key="2">
    <source>
        <dbReference type="Proteomes" id="UP000005239"/>
    </source>
</evidence>